<feature type="non-terminal residue" evidence="4">
    <location>
        <position position="1"/>
    </location>
</feature>
<evidence type="ECO:0000313" key="4">
    <source>
        <dbReference type="EMBL" id="KIO02205.1"/>
    </source>
</evidence>
<dbReference type="STRING" id="870435.A0A0C3NMU5"/>
<dbReference type="Gene3D" id="3.40.50.300">
    <property type="entry name" value="P-loop containing nucleotide triphosphate hydrolases"/>
    <property type="match status" value="1"/>
</dbReference>
<reference evidence="5" key="2">
    <citation type="submission" date="2015-01" db="EMBL/GenBank/DDBJ databases">
        <title>Evolutionary Origins and Diversification of the Mycorrhizal Mutualists.</title>
        <authorList>
            <consortium name="DOE Joint Genome Institute"/>
            <consortium name="Mycorrhizal Genomics Consortium"/>
            <person name="Kohler A."/>
            <person name="Kuo A."/>
            <person name="Nagy L.G."/>
            <person name="Floudas D."/>
            <person name="Copeland A."/>
            <person name="Barry K.W."/>
            <person name="Cichocki N."/>
            <person name="Veneault-Fourrey C."/>
            <person name="LaButti K."/>
            <person name="Lindquist E.A."/>
            <person name="Lipzen A."/>
            <person name="Lundell T."/>
            <person name="Morin E."/>
            <person name="Murat C."/>
            <person name="Riley R."/>
            <person name="Ohm R."/>
            <person name="Sun H."/>
            <person name="Tunlid A."/>
            <person name="Henrissat B."/>
            <person name="Grigoriev I.V."/>
            <person name="Hibbett D.S."/>
            <person name="Martin F."/>
        </authorList>
    </citation>
    <scope>NUCLEOTIDE SEQUENCE [LARGE SCALE GENOMIC DNA]</scope>
    <source>
        <strain evidence="5">Marx 270</strain>
    </source>
</reference>
<evidence type="ECO:0000256" key="1">
    <source>
        <dbReference type="ARBA" id="ARBA00022741"/>
    </source>
</evidence>
<accession>A0A0C3NMU5</accession>
<reference evidence="4 5" key="1">
    <citation type="submission" date="2014-04" db="EMBL/GenBank/DDBJ databases">
        <authorList>
            <consortium name="DOE Joint Genome Institute"/>
            <person name="Kuo A."/>
            <person name="Kohler A."/>
            <person name="Costa M.D."/>
            <person name="Nagy L.G."/>
            <person name="Floudas D."/>
            <person name="Copeland A."/>
            <person name="Barry K.W."/>
            <person name="Cichocki N."/>
            <person name="Veneault-Fourrey C."/>
            <person name="LaButti K."/>
            <person name="Lindquist E.A."/>
            <person name="Lipzen A."/>
            <person name="Lundell T."/>
            <person name="Morin E."/>
            <person name="Murat C."/>
            <person name="Sun H."/>
            <person name="Tunlid A."/>
            <person name="Henrissat B."/>
            <person name="Grigoriev I.V."/>
            <person name="Hibbett D.S."/>
            <person name="Martin F."/>
            <person name="Nordberg H.P."/>
            <person name="Cantor M.N."/>
            <person name="Hua S.X."/>
        </authorList>
    </citation>
    <scope>NUCLEOTIDE SEQUENCE [LARGE SCALE GENOMIC DNA]</scope>
    <source>
        <strain evidence="4 5">Marx 270</strain>
    </source>
</reference>
<evidence type="ECO:0000313" key="5">
    <source>
        <dbReference type="Proteomes" id="UP000054217"/>
    </source>
</evidence>
<proteinExistence type="inferred from homology"/>
<evidence type="ECO:0000256" key="2">
    <source>
        <dbReference type="ARBA" id="ARBA00022840"/>
    </source>
</evidence>
<dbReference type="GO" id="GO:0005524">
    <property type="term" value="F:ATP binding"/>
    <property type="evidence" value="ECO:0007669"/>
    <property type="project" value="UniProtKB-KW"/>
</dbReference>
<gene>
    <name evidence="4" type="ORF">M404DRAFT_148529</name>
</gene>
<keyword evidence="2" id="KW-0067">ATP-binding</keyword>
<dbReference type="AlphaFoldDB" id="A0A0C3NMU5"/>
<sequence length="79" mass="8939">LSVAVLDNDTLNIDRSSYNGMYSDRKTSLRNALYSCPVEVNLAQKKLVIVDSLNYIKGFRYQMYCAARGIKVCVCTMSF</sequence>
<dbReference type="Pfam" id="PF08433">
    <property type="entry name" value="KTI12"/>
    <property type="match status" value="1"/>
</dbReference>
<dbReference type="InParanoid" id="A0A0C3NMU5"/>
<dbReference type="OrthoDB" id="9972657at2759"/>
<evidence type="ECO:0000256" key="3">
    <source>
        <dbReference type="ARBA" id="ARBA00025768"/>
    </source>
</evidence>
<comment type="similarity">
    <text evidence="3">Belongs to the KTI12 family.</text>
</comment>
<dbReference type="InterPro" id="IPR013641">
    <property type="entry name" value="KTI12/PSTK"/>
</dbReference>
<dbReference type="InterPro" id="IPR027417">
    <property type="entry name" value="P-loop_NTPase"/>
</dbReference>
<dbReference type="PANTHER" id="PTHR12435">
    <property type="match status" value="1"/>
</dbReference>
<organism evidence="4 5">
    <name type="scientific">Pisolithus tinctorius Marx 270</name>
    <dbReference type="NCBI Taxonomy" id="870435"/>
    <lineage>
        <taxon>Eukaryota</taxon>
        <taxon>Fungi</taxon>
        <taxon>Dikarya</taxon>
        <taxon>Basidiomycota</taxon>
        <taxon>Agaricomycotina</taxon>
        <taxon>Agaricomycetes</taxon>
        <taxon>Agaricomycetidae</taxon>
        <taxon>Boletales</taxon>
        <taxon>Sclerodermatineae</taxon>
        <taxon>Pisolithaceae</taxon>
        <taxon>Pisolithus</taxon>
    </lineage>
</organism>
<dbReference type="EMBL" id="KN831983">
    <property type="protein sequence ID" value="KIO02205.1"/>
    <property type="molecule type" value="Genomic_DNA"/>
</dbReference>
<name>A0A0C3NMU5_PISTI</name>
<keyword evidence="1" id="KW-0547">Nucleotide-binding</keyword>
<keyword evidence="5" id="KW-1185">Reference proteome</keyword>
<dbReference type="Proteomes" id="UP000054217">
    <property type="component" value="Unassembled WGS sequence"/>
</dbReference>
<protein>
    <submittedName>
        <fullName evidence="4">Uncharacterized protein</fullName>
    </submittedName>
</protein>
<dbReference type="HOGENOM" id="CLU_2606985_0_0_1"/>